<dbReference type="Pfam" id="PF13742">
    <property type="entry name" value="tRNA_anti_2"/>
    <property type="match status" value="1"/>
</dbReference>
<dbReference type="InterPro" id="IPR003753">
    <property type="entry name" value="Exonuc_VII_L"/>
</dbReference>
<evidence type="ECO:0000256" key="2">
    <source>
        <dbReference type="ARBA" id="ARBA00022722"/>
    </source>
</evidence>
<organism evidence="9 10">
    <name type="scientific">Peptoniphilus lacrimalis</name>
    <dbReference type="NCBI Taxonomy" id="33031"/>
    <lineage>
        <taxon>Bacteria</taxon>
        <taxon>Bacillati</taxon>
        <taxon>Bacillota</taxon>
        <taxon>Tissierellia</taxon>
        <taxon>Tissierellales</taxon>
        <taxon>Peptoniphilaceae</taxon>
        <taxon>Peptoniphilus</taxon>
    </lineage>
</organism>
<evidence type="ECO:0000256" key="3">
    <source>
        <dbReference type="ARBA" id="ARBA00022801"/>
    </source>
</evidence>
<keyword evidence="3 5" id="KW-0378">Hydrolase</keyword>
<comment type="subcellular location">
    <subcellularLocation>
        <location evidence="5 6">Cytoplasm</location>
    </subcellularLocation>
</comment>
<evidence type="ECO:0000313" key="10">
    <source>
        <dbReference type="Proteomes" id="UP000255517"/>
    </source>
</evidence>
<dbReference type="EC" id="3.1.11.6" evidence="5"/>
<dbReference type="AlphaFoldDB" id="A0A379C5Z5"/>
<evidence type="ECO:0000313" key="9">
    <source>
        <dbReference type="EMBL" id="SUB57036.1"/>
    </source>
</evidence>
<name>A0A379C5Z5_9FIRM</name>
<dbReference type="NCBIfam" id="TIGR00237">
    <property type="entry name" value="xseA"/>
    <property type="match status" value="1"/>
</dbReference>
<evidence type="ECO:0000256" key="5">
    <source>
        <dbReference type="HAMAP-Rule" id="MF_00378"/>
    </source>
</evidence>
<keyword evidence="1 5" id="KW-0963">Cytoplasm</keyword>
<dbReference type="HAMAP" id="MF_00378">
    <property type="entry name" value="Exonuc_7_L"/>
    <property type="match status" value="1"/>
</dbReference>
<gene>
    <name evidence="5 9" type="primary">xseA</name>
    <name evidence="9" type="ORF">NCTC13149_00851</name>
</gene>
<comment type="similarity">
    <text evidence="5 6">Belongs to the XseA family.</text>
</comment>
<evidence type="ECO:0000256" key="4">
    <source>
        <dbReference type="ARBA" id="ARBA00022839"/>
    </source>
</evidence>
<protein>
    <recommendedName>
        <fullName evidence="5">Exodeoxyribonuclease 7 large subunit</fullName>
        <ecNumber evidence="5">3.1.11.6</ecNumber>
    </recommendedName>
    <alternativeName>
        <fullName evidence="5">Exodeoxyribonuclease VII large subunit</fullName>
        <shortName evidence="5">Exonuclease VII large subunit</shortName>
    </alternativeName>
</protein>
<dbReference type="STRING" id="1122949.GCA_000378725_00594"/>
<evidence type="ECO:0000259" key="8">
    <source>
        <dbReference type="Pfam" id="PF13742"/>
    </source>
</evidence>
<dbReference type="EMBL" id="UGSZ01000001">
    <property type="protein sequence ID" value="SUB57036.1"/>
    <property type="molecule type" value="Genomic_DNA"/>
</dbReference>
<accession>A0A379C5Z5</accession>
<comment type="catalytic activity">
    <reaction evidence="5 6">
        <text>Exonucleolytic cleavage in either 5'- to 3'- or 3'- to 5'-direction to yield nucleoside 5'-phosphates.</text>
        <dbReference type="EC" id="3.1.11.6"/>
    </reaction>
</comment>
<dbReference type="PANTHER" id="PTHR30008:SF0">
    <property type="entry name" value="EXODEOXYRIBONUCLEASE 7 LARGE SUBUNIT"/>
    <property type="match status" value="1"/>
</dbReference>
<dbReference type="Proteomes" id="UP000255517">
    <property type="component" value="Unassembled WGS sequence"/>
</dbReference>
<dbReference type="InterPro" id="IPR025824">
    <property type="entry name" value="OB-fold_nuc-bd_dom"/>
</dbReference>
<dbReference type="GO" id="GO:0009318">
    <property type="term" value="C:exodeoxyribonuclease VII complex"/>
    <property type="evidence" value="ECO:0007669"/>
    <property type="project" value="UniProtKB-UniRule"/>
</dbReference>
<feature type="domain" description="OB-fold nucleic acid binding" evidence="8">
    <location>
        <begin position="5"/>
        <end position="98"/>
    </location>
</feature>
<sequence length="534" mass="61547">MKAIKVKELNSYLKKIVSMDFLLSNIAVEGEISNFKAHENGNLYFSLKDDFSRINAIIFYKNAINLDFKMEDGLKIIAKGSVNYYEKDSQITLYISEIISHSSGNLYAEFVRLKKKLSKEGLFDPGHKLKIPTFPKTIGIITSASGAAVKDIVNMLKMRNNLANIIIFPSLVQGDDAPSDLIEGIKYFNDREDIDLIILGRGGGSFEDLFCFNDENLAKAIYNSNIPIISAVGHEVDYSISDFVADMRAATPTKAAELAIISKKELSENLKSNYELLNSSLNKIIFDMREKLSNYGNLLRIFCPLKDILVNKDNLKDRFNRLNISLKSSVFNNQKILEYGVKSIKSYDFKIEERKVYLEDKKLTLVSGLSQKINIETNKLNYYYKLLNYNMFQLLRSNSISLKNFKYYLKTYKVSDEILKKNLYLHALESRLKVMDFKTDFRYKKDYLYNKKYILNNLTLNIIKNERNKLNTLIYNLNTLYNDINKVKVYLKDGSLLKDIRQINEGDFLNIHLKNGVAKAQIKDIEGKNYAKRL</sequence>
<dbReference type="RefSeq" id="WP_019034508.1">
    <property type="nucleotide sequence ID" value="NZ_UGSZ01000001.1"/>
</dbReference>
<keyword evidence="2 5" id="KW-0540">Nuclease</keyword>
<evidence type="ECO:0000256" key="1">
    <source>
        <dbReference type="ARBA" id="ARBA00022490"/>
    </source>
</evidence>
<comment type="subunit">
    <text evidence="5">Heterooligomer composed of large and small subunits.</text>
</comment>
<dbReference type="GO" id="GO:0006308">
    <property type="term" value="P:DNA catabolic process"/>
    <property type="evidence" value="ECO:0007669"/>
    <property type="project" value="UniProtKB-UniRule"/>
</dbReference>
<proteinExistence type="inferred from homology"/>
<feature type="domain" description="Exonuclease VII large subunit C-terminal" evidence="7">
    <location>
        <begin position="122"/>
        <end position="385"/>
    </location>
</feature>
<dbReference type="OrthoDB" id="9802795at2"/>
<dbReference type="InterPro" id="IPR020579">
    <property type="entry name" value="Exonuc_VII_lsu_C"/>
</dbReference>
<evidence type="ECO:0000259" key="7">
    <source>
        <dbReference type="Pfam" id="PF02601"/>
    </source>
</evidence>
<evidence type="ECO:0000256" key="6">
    <source>
        <dbReference type="RuleBase" id="RU004355"/>
    </source>
</evidence>
<dbReference type="GO" id="GO:0005737">
    <property type="term" value="C:cytoplasm"/>
    <property type="evidence" value="ECO:0007669"/>
    <property type="project" value="UniProtKB-SubCell"/>
</dbReference>
<dbReference type="Pfam" id="PF02601">
    <property type="entry name" value="Exonuc_VII_L"/>
    <property type="match status" value="1"/>
</dbReference>
<dbReference type="GO" id="GO:0003676">
    <property type="term" value="F:nucleic acid binding"/>
    <property type="evidence" value="ECO:0007669"/>
    <property type="project" value="InterPro"/>
</dbReference>
<keyword evidence="4 5" id="KW-0269">Exonuclease</keyword>
<reference evidence="9 10" key="1">
    <citation type="submission" date="2018-06" db="EMBL/GenBank/DDBJ databases">
        <authorList>
            <consortium name="Pathogen Informatics"/>
            <person name="Doyle S."/>
        </authorList>
    </citation>
    <scope>NUCLEOTIDE SEQUENCE [LARGE SCALE GENOMIC DNA]</scope>
    <source>
        <strain evidence="9 10">NCTC13149</strain>
    </source>
</reference>
<comment type="function">
    <text evidence="5">Bidirectionally degrades single-stranded DNA into large acid-insoluble oligonucleotides, which are then degraded further into small acid-soluble oligonucleotides.</text>
</comment>
<dbReference type="PANTHER" id="PTHR30008">
    <property type="entry name" value="EXODEOXYRIBONUCLEASE 7 LARGE SUBUNIT"/>
    <property type="match status" value="1"/>
</dbReference>
<dbReference type="CDD" id="cd04489">
    <property type="entry name" value="ExoVII_LU_OBF"/>
    <property type="match status" value="1"/>
</dbReference>
<dbReference type="GO" id="GO:0008855">
    <property type="term" value="F:exodeoxyribonuclease VII activity"/>
    <property type="evidence" value="ECO:0007669"/>
    <property type="project" value="UniProtKB-UniRule"/>
</dbReference>